<comment type="caution">
    <text evidence="1">The sequence shown here is derived from an EMBL/GenBank/DDBJ whole genome shotgun (WGS) entry which is preliminary data.</text>
</comment>
<name>A0A0F9PBS2_9ZZZZ</name>
<dbReference type="SUPFAM" id="SSF48439">
    <property type="entry name" value="Protein prenylyltransferase"/>
    <property type="match status" value="1"/>
</dbReference>
<organism evidence="1">
    <name type="scientific">marine sediment metagenome</name>
    <dbReference type="NCBI Taxonomy" id="412755"/>
    <lineage>
        <taxon>unclassified sequences</taxon>
        <taxon>metagenomes</taxon>
        <taxon>ecological metagenomes</taxon>
    </lineage>
</organism>
<dbReference type="EMBL" id="LAZR01005620">
    <property type="protein sequence ID" value="KKM98420.1"/>
    <property type="molecule type" value="Genomic_DNA"/>
</dbReference>
<sequence>MALGCLEKYEEEIECYQKALEIDPEYEEALNSKRETIAIMGINEQEKEKND</sequence>
<protein>
    <submittedName>
        <fullName evidence="1">Uncharacterized protein</fullName>
    </submittedName>
</protein>
<dbReference type="AlphaFoldDB" id="A0A0F9PBS2"/>
<accession>A0A0F9PBS2</accession>
<dbReference type="InterPro" id="IPR011990">
    <property type="entry name" value="TPR-like_helical_dom_sf"/>
</dbReference>
<gene>
    <name evidence="1" type="ORF">LCGC14_1158090</name>
</gene>
<reference evidence="1" key="1">
    <citation type="journal article" date="2015" name="Nature">
        <title>Complex archaea that bridge the gap between prokaryotes and eukaryotes.</title>
        <authorList>
            <person name="Spang A."/>
            <person name="Saw J.H."/>
            <person name="Jorgensen S.L."/>
            <person name="Zaremba-Niedzwiedzka K."/>
            <person name="Martijn J."/>
            <person name="Lind A.E."/>
            <person name="van Eijk R."/>
            <person name="Schleper C."/>
            <person name="Guy L."/>
            <person name="Ettema T.J."/>
        </authorList>
    </citation>
    <scope>NUCLEOTIDE SEQUENCE</scope>
</reference>
<dbReference type="Gene3D" id="1.25.40.10">
    <property type="entry name" value="Tetratricopeptide repeat domain"/>
    <property type="match status" value="1"/>
</dbReference>
<proteinExistence type="predicted"/>
<evidence type="ECO:0000313" key="1">
    <source>
        <dbReference type="EMBL" id="KKM98420.1"/>
    </source>
</evidence>